<evidence type="ECO:0000256" key="7">
    <source>
        <dbReference type="ARBA" id="ARBA00023224"/>
    </source>
</evidence>
<feature type="transmembrane region" description="Helical" evidence="8">
    <location>
        <begin position="237"/>
        <end position="259"/>
    </location>
</feature>
<comment type="subcellular location">
    <subcellularLocation>
        <location evidence="1 8">Cell membrane</location>
        <topology evidence="1 8">Multi-pass membrane protein</topology>
    </subcellularLocation>
</comment>
<dbReference type="GO" id="GO:0007165">
    <property type="term" value="P:signal transduction"/>
    <property type="evidence" value="ECO:0007669"/>
    <property type="project" value="UniProtKB-KW"/>
</dbReference>
<keyword evidence="10" id="KW-1185">Reference proteome</keyword>
<dbReference type="GO" id="GO:0050909">
    <property type="term" value="P:sensory perception of taste"/>
    <property type="evidence" value="ECO:0007669"/>
    <property type="project" value="InterPro"/>
</dbReference>
<feature type="transmembrane region" description="Helical" evidence="8">
    <location>
        <begin position="64"/>
        <end position="86"/>
    </location>
</feature>
<evidence type="ECO:0000256" key="4">
    <source>
        <dbReference type="ARBA" id="ARBA00022989"/>
    </source>
</evidence>
<dbReference type="InterPro" id="IPR013604">
    <property type="entry name" value="7TM_chemorcpt"/>
</dbReference>
<keyword evidence="4 8" id="KW-1133">Transmembrane helix</keyword>
<accession>A0A811UDX9</accession>
<feature type="transmembrane region" description="Helical" evidence="8">
    <location>
        <begin position="271"/>
        <end position="292"/>
    </location>
</feature>
<organism evidence="9 10">
    <name type="scientific">Ceratitis capitata</name>
    <name type="common">Mediterranean fruit fly</name>
    <name type="synonym">Tephritis capitata</name>
    <dbReference type="NCBI Taxonomy" id="7213"/>
    <lineage>
        <taxon>Eukaryota</taxon>
        <taxon>Metazoa</taxon>
        <taxon>Ecdysozoa</taxon>
        <taxon>Arthropoda</taxon>
        <taxon>Hexapoda</taxon>
        <taxon>Insecta</taxon>
        <taxon>Pterygota</taxon>
        <taxon>Neoptera</taxon>
        <taxon>Endopterygota</taxon>
        <taxon>Diptera</taxon>
        <taxon>Brachycera</taxon>
        <taxon>Muscomorpha</taxon>
        <taxon>Tephritoidea</taxon>
        <taxon>Tephritidae</taxon>
        <taxon>Ceratitis</taxon>
        <taxon>Ceratitis</taxon>
    </lineage>
</organism>
<dbReference type="PANTHER" id="PTHR21143">
    <property type="entry name" value="INVERTEBRATE GUSTATORY RECEPTOR"/>
    <property type="match status" value="1"/>
</dbReference>
<evidence type="ECO:0000313" key="10">
    <source>
        <dbReference type="Proteomes" id="UP000606786"/>
    </source>
</evidence>
<evidence type="ECO:0000256" key="8">
    <source>
        <dbReference type="RuleBase" id="RU363108"/>
    </source>
</evidence>
<evidence type="ECO:0000313" key="9">
    <source>
        <dbReference type="EMBL" id="CAD6996820.1"/>
    </source>
</evidence>
<evidence type="ECO:0000256" key="3">
    <source>
        <dbReference type="ARBA" id="ARBA00022692"/>
    </source>
</evidence>
<proteinExistence type="inferred from homology"/>
<reference evidence="9" key="1">
    <citation type="submission" date="2020-11" db="EMBL/GenBank/DDBJ databases">
        <authorList>
            <person name="Whitehead M."/>
        </authorList>
    </citation>
    <scope>NUCLEOTIDE SEQUENCE</scope>
    <source>
        <strain evidence="9">EGII</strain>
    </source>
</reference>
<dbReference type="AlphaFoldDB" id="A0A811UDX9"/>
<gene>
    <name evidence="9" type="ORF">CCAP1982_LOCUS5493</name>
</gene>
<dbReference type="Proteomes" id="UP000606786">
    <property type="component" value="Unassembled WGS sequence"/>
</dbReference>
<dbReference type="OrthoDB" id="6366728at2759"/>
<sequence length="384" mass="45855">MLHERQPILKWLAIAGLVPYANNRKRRYQQWQRIYTYIMLAANWSLTIYGIFEEPLGDEVLVSNYISVLVFLSQSIALTVCLVEVMSTYRLYFAFMQQTQRIVWLFQQRLHTGLCRWSLRRRQCLKYVCYSCIVYGCLPISMVVIWTKYYYGYFWYALGCILVLRTRCLMAVIYMDYIDFFMSHLNMKLRSVTNCRLTRDRLYLDVNYKMLESFDYLLQLKMVYGEIRKLTFMFDDLFGWSICALITVVFLDITINSYWTFLSLSKIFEFYFLYLTISTVFPLATATSYLCYAGENCKQQGISTGVLVQRLLNSKLRYTNTKIYNDLLFEFAIQIQQDPFVISLKEFFIVDLRLLMKTFAAIVTYLVILLQFRWTYPDDYCDVK</sequence>
<keyword evidence="2 8" id="KW-1003">Cell membrane</keyword>
<comment type="caution">
    <text evidence="9">The sequence shown here is derived from an EMBL/GenBank/DDBJ whole genome shotgun (WGS) entry which is preliminary data.</text>
</comment>
<dbReference type="GO" id="GO:0005886">
    <property type="term" value="C:plasma membrane"/>
    <property type="evidence" value="ECO:0007669"/>
    <property type="project" value="UniProtKB-SubCell"/>
</dbReference>
<evidence type="ECO:0000256" key="2">
    <source>
        <dbReference type="ARBA" id="ARBA00022475"/>
    </source>
</evidence>
<dbReference type="GO" id="GO:0030425">
    <property type="term" value="C:dendrite"/>
    <property type="evidence" value="ECO:0007669"/>
    <property type="project" value="TreeGrafter"/>
</dbReference>
<dbReference type="GO" id="GO:0043025">
    <property type="term" value="C:neuronal cell body"/>
    <property type="evidence" value="ECO:0007669"/>
    <property type="project" value="TreeGrafter"/>
</dbReference>
<feature type="transmembrane region" description="Helical" evidence="8">
    <location>
        <begin position="153"/>
        <end position="178"/>
    </location>
</feature>
<dbReference type="EMBL" id="CAJHJT010000012">
    <property type="protein sequence ID" value="CAD6996820.1"/>
    <property type="molecule type" value="Genomic_DNA"/>
</dbReference>
<comment type="function">
    <text evidence="8">Gustatory receptor which mediates acceptance or avoidance behavior, depending on its substrates.</text>
</comment>
<keyword evidence="3 8" id="KW-0812">Transmembrane</keyword>
<protein>
    <recommendedName>
        <fullName evidence="8">Gustatory receptor</fullName>
    </recommendedName>
</protein>
<evidence type="ECO:0000256" key="1">
    <source>
        <dbReference type="ARBA" id="ARBA00004651"/>
    </source>
</evidence>
<evidence type="ECO:0000256" key="5">
    <source>
        <dbReference type="ARBA" id="ARBA00023136"/>
    </source>
</evidence>
<evidence type="ECO:0000256" key="6">
    <source>
        <dbReference type="ARBA" id="ARBA00023170"/>
    </source>
</evidence>
<feature type="transmembrane region" description="Helical" evidence="8">
    <location>
        <begin position="34"/>
        <end position="52"/>
    </location>
</feature>
<name>A0A811UDX9_CERCA</name>
<feature type="transmembrane region" description="Helical" evidence="8">
    <location>
        <begin position="354"/>
        <end position="374"/>
    </location>
</feature>
<dbReference type="Pfam" id="PF08395">
    <property type="entry name" value="7tm_7"/>
    <property type="match status" value="1"/>
</dbReference>
<keyword evidence="5 8" id="KW-0472">Membrane</keyword>
<keyword evidence="7 8" id="KW-0807">Transducer</keyword>
<comment type="similarity">
    <text evidence="8">Belongs to the insect chemoreceptor superfamily. Gustatory receptor (GR) family.</text>
</comment>
<feature type="transmembrane region" description="Helical" evidence="8">
    <location>
        <begin position="127"/>
        <end position="147"/>
    </location>
</feature>
<keyword evidence="6 8" id="KW-0675">Receptor</keyword>
<dbReference type="PANTHER" id="PTHR21143:SF121">
    <property type="entry name" value="GUSTATORY AND ODORANT RECEPTOR 21A"/>
    <property type="match status" value="1"/>
</dbReference>
<dbReference type="GO" id="GO:0030424">
    <property type="term" value="C:axon"/>
    <property type="evidence" value="ECO:0007669"/>
    <property type="project" value="TreeGrafter"/>
</dbReference>